<evidence type="ECO:0000256" key="2">
    <source>
        <dbReference type="SAM" id="SignalP"/>
    </source>
</evidence>
<reference evidence="3 4" key="1">
    <citation type="submission" date="2013-09" db="EMBL/GenBank/DDBJ databases">
        <title>Genome sequencing of Arenimonas composti.</title>
        <authorList>
            <person name="Chen F."/>
            <person name="Wang G."/>
        </authorList>
    </citation>
    <scope>NUCLEOTIDE SEQUENCE [LARGE SCALE GENOMIC DNA]</scope>
    <source>
        <strain evidence="3 4">TR7-09</strain>
    </source>
</reference>
<accession>A0A091BE92</accession>
<dbReference type="eggNOG" id="ENOG50332AS">
    <property type="taxonomic scope" value="Bacteria"/>
</dbReference>
<organism evidence="3 4">
    <name type="scientific">Arenimonas composti TR7-09 = DSM 18010</name>
    <dbReference type="NCBI Taxonomy" id="1121013"/>
    <lineage>
        <taxon>Bacteria</taxon>
        <taxon>Pseudomonadati</taxon>
        <taxon>Pseudomonadota</taxon>
        <taxon>Gammaproteobacteria</taxon>
        <taxon>Lysobacterales</taxon>
        <taxon>Lysobacteraceae</taxon>
        <taxon>Arenimonas</taxon>
    </lineage>
</organism>
<name>A0A091BE92_9GAMM</name>
<dbReference type="RefSeq" id="WP_051239735.1">
    <property type="nucleotide sequence ID" value="NZ_AUFF01000003.1"/>
</dbReference>
<dbReference type="EMBL" id="AWXU01000012">
    <property type="protein sequence ID" value="KFN50973.1"/>
    <property type="molecule type" value="Genomic_DNA"/>
</dbReference>
<protein>
    <submittedName>
        <fullName evidence="3">Uncharacterized protein</fullName>
    </submittedName>
</protein>
<feature type="signal peptide" evidence="2">
    <location>
        <begin position="1"/>
        <end position="19"/>
    </location>
</feature>
<dbReference type="STRING" id="1121013.GCA_000426365_01533"/>
<feature type="compositionally biased region" description="Low complexity" evidence="1">
    <location>
        <begin position="28"/>
        <end position="47"/>
    </location>
</feature>
<evidence type="ECO:0000313" key="4">
    <source>
        <dbReference type="Proteomes" id="UP000029391"/>
    </source>
</evidence>
<dbReference type="Proteomes" id="UP000029391">
    <property type="component" value="Unassembled WGS sequence"/>
</dbReference>
<evidence type="ECO:0000313" key="3">
    <source>
        <dbReference type="EMBL" id="KFN50973.1"/>
    </source>
</evidence>
<sequence length="254" mass="26316">MRPARLLLCALVLSGCERAAAPDPSLPPAEVGAQAAPAATDDANTGADGVTVSGEPVAAQDTLIPDTAPAAVPPANGLLDGIASGDDTLASLRARYGAENVVERELAVGEGETMPGWVLFPDRPTRQLEVHLDETGEHPAMLVAGSDVTEWQRADGVRNGLTAAELTAINGRPFSFMGFYWDYGGVVIDWKGGALGPEDTVVGPVTLCPPQFADEDIPDGYPAGDGEYASDLAILTTFPPVVCEFGVVLALPPR</sequence>
<gene>
    <name evidence="3" type="ORF">P873_04745</name>
</gene>
<feature type="region of interest" description="Disordered" evidence="1">
    <location>
        <begin position="20"/>
        <end position="47"/>
    </location>
</feature>
<keyword evidence="4" id="KW-1185">Reference proteome</keyword>
<evidence type="ECO:0000256" key="1">
    <source>
        <dbReference type="SAM" id="MobiDB-lite"/>
    </source>
</evidence>
<keyword evidence="2" id="KW-0732">Signal</keyword>
<feature type="chain" id="PRO_5001869644" evidence="2">
    <location>
        <begin position="20"/>
        <end position="254"/>
    </location>
</feature>
<dbReference type="PROSITE" id="PS51257">
    <property type="entry name" value="PROKAR_LIPOPROTEIN"/>
    <property type="match status" value="1"/>
</dbReference>
<dbReference type="OrthoDB" id="1144014at2"/>
<proteinExistence type="predicted"/>
<comment type="caution">
    <text evidence="3">The sequence shown here is derived from an EMBL/GenBank/DDBJ whole genome shotgun (WGS) entry which is preliminary data.</text>
</comment>
<dbReference type="AlphaFoldDB" id="A0A091BE92"/>